<comment type="catalytic activity">
    <reaction evidence="1">
        <text>(2Z,4E)-2-hydroxyhexa-2,4-dienedioate = (3E)-2-oxohex-3-enedioate</text>
        <dbReference type="Rhea" id="RHEA:33431"/>
        <dbReference type="ChEBI" id="CHEBI:28080"/>
        <dbReference type="ChEBI" id="CHEBI:64908"/>
        <dbReference type="EC" id="5.3.2.6"/>
    </reaction>
</comment>
<protein>
    <recommendedName>
        <fullName evidence="6">2-hydroxymuconate tautomerase</fullName>
        <ecNumber evidence="5">5.3.2.6</ecNumber>
    </recommendedName>
    <alternativeName>
        <fullName evidence="8">4-oxalocrotonate tautomerase</fullName>
    </alternativeName>
</protein>
<accession>A0A1D3JYJ3</accession>
<name>A0A1D3JYJ3_PSEVE</name>
<dbReference type="RefSeq" id="WP_010567288.1">
    <property type="nucleotide sequence ID" value="NZ_AOUH01000011.1"/>
</dbReference>
<evidence type="ECO:0000256" key="4">
    <source>
        <dbReference type="ARBA" id="ARBA00011643"/>
    </source>
</evidence>
<dbReference type="Pfam" id="PF01361">
    <property type="entry name" value="Tautomerase"/>
    <property type="match status" value="1"/>
</dbReference>
<evidence type="ECO:0000256" key="5">
    <source>
        <dbReference type="ARBA" id="ARBA00012667"/>
    </source>
</evidence>
<evidence type="ECO:0000256" key="6">
    <source>
        <dbReference type="ARBA" id="ARBA00015750"/>
    </source>
</evidence>
<gene>
    <name evidence="10" type="ORF">PVE_R1G3284</name>
</gene>
<keyword evidence="7" id="KW-0413">Isomerase</keyword>
<evidence type="ECO:0000256" key="8">
    <source>
        <dbReference type="ARBA" id="ARBA00029674"/>
    </source>
</evidence>
<comment type="similarity">
    <text evidence="3">Belongs to the 4-oxalocrotonate tautomerase family.</text>
</comment>
<sequence>MPIIEMHLAEGRTAEQKSRMAVAVTEAVCLSLQCPAETVRILITEHARDGFYVAGLDMAQRAAKQREQGQ</sequence>
<evidence type="ECO:0000256" key="1">
    <source>
        <dbReference type="ARBA" id="ARBA00001379"/>
    </source>
</evidence>
<dbReference type="InterPro" id="IPR004370">
    <property type="entry name" value="4-OT-like_dom"/>
</dbReference>
<comment type="subunit">
    <text evidence="4">Homohexamer.</text>
</comment>
<evidence type="ECO:0000313" key="10">
    <source>
        <dbReference type="EMBL" id="SBW81166.1"/>
    </source>
</evidence>
<dbReference type="GO" id="GO:0016853">
    <property type="term" value="F:isomerase activity"/>
    <property type="evidence" value="ECO:0007669"/>
    <property type="project" value="UniProtKB-KW"/>
</dbReference>
<evidence type="ECO:0000256" key="2">
    <source>
        <dbReference type="ARBA" id="ARBA00003024"/>
    </source>
</evidence>
<dbReference type="PANTHER" id="PTHR35530">
    <property type="entry name" value="TAUTOMERASE-RELATED"/>
    <property type="match status" value="1"/>
</dbReference>
<dbReference type="AlphaFoldDB" id="A0A1D3JYJ3"/>
<dbReference type="EMBL" id="LT599583">
    <property type="protein sequence ID" value="SBW81166.1"/>
    <property type="molecule type" value="Genomic_DNA"/>
</dbReference>
<dbReference type="EC" id="5.3.2.6" evidence="5"/>
<dbReference type="PANTHER" id="PTHR35530:SF1">
    <property type="entry name" value="2-HYDROXYMUCONATE TAUTOMERASE"/>
    <property type="match status" value="1"/>
</dbReference>
<evidence type="ECO:0000256" key="7">
    <source>
        <dbReference type="ARBA" id="ARBA00023235"/>
    </source>
</evidence>
<dbReference type="Proteomes" id="UP000245431">
    <property type="component" value="Chromosome PVE_r1"/>
</dbReference>
<comment type="function">
    <text evidence="2">Catalyzes the ketonization of 2-hydroxymuconate stereoselectively to yield 2-oxo-3-hexenedioate.</text>
</comment>
<feature type="domain" description="4-oxalocrotonate tautomerase-like" evidence="9">
    <location>
        <begin position="2"/>
        <end position="56"/>
    </location>
</feature>
<organism evidence="10 11">
    <name type="scientific">Pseudomonas veronii 1YdBTEX2</name>
    <dbReference type="NCBI Taxonomy" id="1295141"/>
    <lineage>
        <taxon>Bacteria</taxon>
        <taxon>Pseudomonadati</taxon>
        <taxon>Pseudomonadota</taxon>
        <taxon>Gammaproteobacteria</taxon>
        <taxon>Pseudomonadales</taxon>
        <taxon>Pseudomonadaceae</taxon>
        <taxon>Pseudomonas</taxon>
    </lineage>
</organism>
<evidence type="ECO:0000256" key="3">
    <source>
        <dbReference type="ARBA" id="ARBA00006723"/>
    </source>
</evidence>
<dbReference type="Gene3D" id="3.30.429.10">
    <property type="entry name" value="Macrophage Migration Inhibitory Factor"/>
    <property type="match status" value="1"/>
</dbReference>
<evidence type="ECO:0000259" key="9">
    <source>
        <dbReference type="Pfam" id="PF01361"/>
    </source>
</evidence>
<reference evidence="11" key="1">
    <citation type="submission" date="2016-07" db="EMBL/GenBank/DDBJ databases">
        <authorList>
            <person name="Florea S."/>
            <person name="Webb J.S."/>
            <person name="Jaromczyk J."/>
            <person name="Schardl C.L."/>
        </authorList>
    </citation>
    <scope>NUCLEOTIDE SEQUENCE [LARGE SCALE GENOMIC DNA]</scope>
    <source>
        <strain evidence="11">1YdBTEX2</strain>
    </source>
</reference>
<dbReference type="InterPro" id="IPR014347">
    <property type="entry name" value="Tautomerase/MIF_sf"/>
</dbReference>
<proteinExistence type="inferred from homology"/>
<dbReference type="GeneID" id="78553723"/>
<evidence type="ECO:0000313" key="11">
    <source>
        <dbReference type="Proteomes" id="UP000245431"/>
    </source>
</evidence>
<dbReference type="SUPFAM" id="SSF55331">
    <property type="entry name" value="Tautomerase/MIF"/>
    <property type="match status" value="1"/>
</dbReference>